<dbReference type="PANTHER" id="PTHR10688:SF5">
    <property type="entry name" value="PWWP DOMAIN-CONTAINING PROTEIN 1-RELATED"/>
    <property type="match status" value="1"/>
</dbReference>
<evidence type="ECO:0000256" key="3">
    <source>
        <dbReference type="ARBA" id="ARBA00023242"/>
    </source>
</evidence>
<dbReference type="Pfam" id="PF00855">
    <property type="entry name" value="PWWP"/>
    <property type="match status" value="1"/>
</dbReference>
<feature type="compositionally biased region" description="Basic and acidic residues" evidence="5">
    <location>
        <begin position="866"/>
        <end position="877"/>
    </location>
</feature>
<dbReference type="InterPro" id="IPR000313">
    <property type="entry name" value="PWWP_dom"/>
</dbReference>
<name>A0A2C9VBJ6_MANES</name>
<organism evidence="7 8">
    <name type="scientific">Manihot esculenta</name>
    <name type="common">Cassava</name>
    <name type="synonym">Jatropha manihot</name>
    <dbReference type="NCBI Taxonomy" id="3983"/>
    <lineage>
        <taxon>Eukaryota</taxon>
        <taxon>Viridiplantae</taxon>
        <taxon>Streptophyta</taxon>
        <taxon>Embryophyta</taxon>
        <taxon>Tracheophyta</taxon>
        <taxon>Spermatophyta</taxon>
        <taxon>Magnoliopsida</taxon>
        <taxon>eudicotyledons</taxon>
        <taxon>Gunneridae</taxon>
        <taxon>Pentapetalae</taxon>
        <taxon>rosids</taxon>
        <taxon>fabids</taxon>
        <taxon>Malpighiales</taxon>
        <taxon>Euphorbiaceae</taxon>
        <taxon>Crotonoideae</taxon>
        <taxon>Manihoteae</taxon>
        <taxon>Manihot</taxon>
    </lineage>
</organism>
<feature type="region of interest" description="Disordered" evidence="5">
    <location>
        <begin position="792"/>
        <end position="820"/>
    </location>
</feature>
<dbReference type="PANTHER" id="PTHR10688">
    <property type="entry name" value="PWWP DOMAIN-CONTAINING PROTEIN"/>
    <property type="match status" value="1"/>
</dbReference>
<feature type="compositionally biased region" description="Basic and acidic residues" evidence="5">
    <location>
        <begin position="838"/>
        <end position="856"/>
    </location>
</feature>
<keyword evidence="1" id="KW-0805">Transcription regulation</keyword>
<dbReference type="GO" id="GO:0035098">
    <property type="term" value="C:ESC/E(Z) complex"/>
    <property type="evidence" value="ECO:0007669"/>
    <property type="project" value="UniProtKB-ARBA"/>
</dbReference>
<dbReference type="GO" id="GO:0040029">
    <property type="term" value="P:epigenetic regulation of gene expression"/>
    <property type="evidence" value="ECO:0007669"/>
    <property type="project" value="UniProtKB-ARBA"/>
</dbReference>
<evidence type="ECO:0000259" key="6">
    <source>
        <dbReference type="PROSITE" id="PS50812"/>
    </source>
</evidence>
<feature type="region of interest" description="Disordered" evidence="5">
    <location>
        <begin position="963"/>
        <end position="983"/>
    </location>
</feature>
<reference evidence="8" key="1">
    <citation type="journal article" date="2016" name="Nat. Biotechnol.">
        <title>Sequencing wild and cultivated cassava and related species reveals extensive interspecific hybridization and genetic diversity.</title>
        <authorList>
            <person name="Bredeson J.V."/>
            <person name="Lyons J.B."/>
            <person name="Prochnik S.E."/>
            <person name="Wu G.A."/>
            <person name="Ha C.M."/>
            <person name="Edsinger-Gonzales E."/>
            <person name="Grimwood J."/>
            <person name="Schmutz J."/>
            <person name="Rabbi I.Y."/>
            <person name="Egesi C."/>
            <person name="Nauluvula P."/>
            <person name="Lebot V."/>
            <person name="Ndunguru J."/>
            <person name="Mkamilo G."/>
            <person name="Bart R.S."/>
            <person name="Setter T.L."/>
            <person name="Gleadow R.M."/>
            <person name="Kulakow P."/>
            <person name="Ferguson M.E."/>
            <person name="Rounsley S."/>
            <person name="Rokhsar D.S."/>
        </authorList>
    </citation>
    <scope>NUCLEOTIDE SEQUENCE [LARGE SCALE GENOMIC DNA]</scope>
    <source>
        <strain evidence="8">cv. AM560-2</strain>
    </source>
</reference>
<feature type="compositionally biased region" description="Basic and acidic residues" evidence="5">
    <location>
        <begin position="1"/>
        <end position="11"/>
    </location>
</feature>
<dbReference type="SMART" id="SM00293">
    <property type="entry name" value="PWWP"/>
    <property type="match status" value="1"/>
</dbReference>
<sequence>MISVVKSDRELVTNSNTIEDNRGEARVSGDVADSPDEEKARISGLERDSKAQGSGAIARVLENNGSTEELNAMVGVGEVDVDEEMEEESGAFEVTNEKNPSFVQFDLQNDRCAVSRVNAKGEVYNSFMSEFDDFVANEKHEAMAGTSRALSYGFELGDMVWGKVKSHPWWPGHIFNEAFASSSVRRTRREGYVLVAFFGDSSYGWFDPAELIPFDPYFAEKSQQTNSRNFVKAVEEAVDEASRRRGLGVACRCRNKYNFRPTNVQGYLEVDVPDYEPRGVYAANQIKKARDGFQPSETIAFVKQLALAPQGCDRSTIDFIKNRATAFALRKSMFEEFDETYAQAFGVQPKLPANDPASLLDQPVKDPTRAPLSGPLVIAEALGSGKSHKKPVKVKDHLKKDRYLFKRRDEPVDSQTLQLGQRQATSSAPAAYEEGSSAILTGDYVLQKRAPIPISAKHENAGIIIKEVAGPSEDVLGKEAVILDQGQKYLGGQTTRDTTLDEKSSYDKEKDALQETKDKLGSDVVAVLTSMGQSDISVKGLSQGVTDSASPSFQEGNAVVDIRYDENAKASRMNEDSTQTLSFPARTEGDSSLDKLHDARPSSHLSPVDAKCPVAVSSDVGVKKPKVLKRPLGDVGSENSIVKVKKKKKKLGPETSPDLPKKRLAMGTGGASVGKSSLISVATREDPRVNHQKKDVGTSNSSFSSGVNIELEVPHLLSELHALAVDPCHGAERKSPPFTMQFFLRFRSFFYQKSLVSSPPSESEPIEIRATKSPSAVVVSDSSAGENVRDFSTAKPVKPMVRPDDPTRGGRKRLPSDRQEEIAARRLKKISQLKSLTAEKKAVQRTLETHRSEGKELATAAPPKPAKSESSKKIEPQHRAVEPTMLVMKFPPGTSLPSVAELKARFARFGSIDQSAIRVFWQSSTCRVVFRHKLDAQAAYKYAVGNNSLFGNDVSVRYSVREVGAPAPEAPESDKGRGDDTSLEAPRVKDAANERLLMQQLLPQSSIQLKSILKKPTGDEAGQVTGGNGGRGTARVKFMLGGEETSRGEQLMIGNRNFNNNASFADGGAPTSSVAMDFNSKNYQKVMPPSPSQSPILPPPSQFAKLPFNNTHHTEVAPRNFHNQNIPIAPPSTPSIDISQQMLSLLTRCNDVVTSVTGLLGYVPYHPL</sequence>
<feature type="compositionally biased region" description="Basic and acidic residues" evidence="5">
    <location>
        <begin position="801"/>
        <end position="820"/>
    </location>
</feature>
<dbReference type="InterPro" id="IPR052657">
    <property type="entry name" value="PDP_family_Arabidopsis"/>
</dbReference>
<dbReference type="FunFam" id="2.30.30.140:FF:000115">
    <property type="entry name" value="Tudor/PWWP/MBT superfamily protein"/>
    <property type="match status" value="1"/>
</dbReference>
<dbReference type="STRING" id="3983.A0A2C9VBJ6"/>
<feature type="domain" description="PWWP" evidence="6">
    <location>
        <begin position="156"/>
        <end position="217"/>
    </location>
</feature>
<dbReference type="OMA" id="IDISHQM"/>
<evidence type="ECO:0000256" key="5">
    <source>
        <dbReference type="SAM" id="MobiDB-lite"/>
    </source>
</evidence>
<evidence type="ECO:0000256" key="1">
    <source>
        <dbReference type="ARBA" id="ARBA00023015"/>
    </source>
</evidence>
<feature type="region of interest" description="Disordered" evidence="5">
    <location>
        <begin position="1"/>
        <end position="49"/>
    </location>
</feature>
<dbReference type="Gramene" id="Manes.09G169200.1.v8.1">
    <property type="protein sequence ID" value="Manes.09G169200.1.v8.1.CDS"/>
    <property type="gene ID" value="Manes.09G169200.v8.1"/>
</dbReference>
<evidence type="ECO:0000313" key="8">
    <source>
        <dbReference type="Proteomes" id="UP000091857"/>
    </source>
</evidence>
<keyword evidence="2" id="KW-0804">Transcription</keyword>
<dbReference type="CDD" id="cd05162">
    <property type="entry name" value="PWWP"/>
    <property type="match status" value="1"/>
</dbReference>
<comment type="caution">
    <text evidence="7">The sequence shown here is derived from an EMBL/GenBank/DDBJ whole genome shotgun (WGS) entry which is preliminary data.</text>
</comment>
<keyword evidence="3" id="KW-0539">Nucleus</keyword>
<proteinExistence type="inferred from homology"/>
<dbReference type="SUPFAM" id="SSF63748">
    <property type="entry name" value="Tudor/PWWP/MBT"/>
    <property type="match status" value="1"/>
</dbReference>
<dbReference type="PROSITE" id="PS50812">
    <property type="entry name" value="PWWP"/>
    <property type="match status" value="1"/>
</dbReference>
<feature type="compositionally biased region" description="Basic and acidic residues" evidence="5">
    <location>
        <begin position="37"/>
        <end position="49"/>
    </location>
</feature>
<feature type="region of interest" description="Disordered" evidence="5">
    <location>
        <begin position="643"/>
        <end position="671"/>
    </location>
</feature>
<evidence type="ECO:0000313" key="7">
    <source>
        <dbReference type="EMBL" id="OAY42303.1"/>
    </source>
</evidence>
<feature type="region of interest" description="Disordered" evidence="5">
    <location>
        <begin position="570"/>
        <end position="610"/>
    </location>
</feature>
<keyword evidence="8" id="KW-1185">Reference proteome</keyword>
<dbReference type="OrthoDB" id="62853at2759"/>
<dbReference type="AlphaFoldDB" id="A0A2C9VBJ6"/>
<dbReference type="GO" id="GO:2000028">
    <property type="term" value="P:regulation of photoperiodism, flowering"/>
    <property type="evidence" value="ECO:0007669"/>
    <property type="project" value="UniProtKB-ARBA"/>
</dbReference>
<evidence type="ECO:0000256" key="2">
    <source>
        <dbReference type="ARBA" id="ARBA00023163"/>
    </source>
</evidence>
<feature type="compositionally biased region" description="Basic and acidic residues" evidence="5">
    <location>
        <begin position="972"/>
        <end position="983"/>
    </location>
</feature>
<dbReference type="GO" id="GO:0006355">
    <property type="term" value="P:regulation of DNA-templated transcription"/>
    <property type="evidence" value="ECO:0007669"/>
    <property type="project" value="UniProtKB-ARBA"/>
</dbReference>
<protein>
    <recommendedName>
        <fullName evidence="6">PWWP domain-containing protein</fullName>
    </recommendedName>
</protein>
<comment type="similarity">
    <text evidence="4">Belongs to the PDP family.</text>
</comment>
<dbReference type="Gene3D" id="2.30.30.140">
    <property type="match status" value="1"/>
</dbReference>
<accession>A0A2C9VBJ6</accession>
<feature type="region of interest" description="Disordered" evidence="5">
    <location>
        <begin position="838"/>
        <end position="877"/>
    </location>
</feature>
<evidence type="ECO:0000256" key="4">
    <source>
        <dbReference type="ARBA" id="ARBA00060746"/>
    </source>
</evidence>
<gene>
    <name evidence="7" type="ORF">MANES_09G169200v8</name>
</gene>
<dbReference type="EMBL" id="CM004395">
    <property type="protein sequence ID" value="OAY42303.1"/>
    <property type="molecule type" value="Genomic_DNA"/>
</dbReference>
<feature type="compositionally biased region" description="Basic and acidic residues" evidence="5">
    <location>
        <begin position="587"/>
        <end position="601"/>
    </location>
</feature>
<dbReference type="Proteomes" id="UP000091857">
    <property type="component" value="Chromosome 9"/>
</dbReference>